<sequence>MANIPSKRRGGGDLRRRRLSAHHTAITSNSSRAAPEIERTRAESPVTAAPTPRRLRRPPPPPASATAKARVPPASSSRSPILSANVMLSSWQLIRNFSSAEEAEAIACRDGIRLAAEWVRMPMIVEADRANVGLALESMAENRSSIWRIMEKFDVMFLGSNFATKHGLSVKLRQLWCCFRSFA</sequence>
<reference evidence="2" key="2">
    <citation type="submission" date="2018-05" db="EMBL/GenBank/DDBJ databases">
        <title>OmerRS3 (Oryza meridionalis Reference Sequence Version 3).</title>
        <authorList>
            <person name="Zhang J."/>
            <person name="Kudrna D."/>
            <person name="Lee S."/>
            <person name="Talag J."/>
            <person name="Welchert J."/>
            <person name="Wing R.A."/>
        </authorList>
    </citation>
    <scope>NUCLEOTIDE SEQUENCE [LARGE SCALE GENOMIC DNA]</scope>
    <source>
        <strain evidence="2">cv. OR44</strain>
    </source>
</reference>
<organism evidence="2">
    <name type="scientific">Oryza meridionalis</name>
    <dbReference type="NCBI Taxonomy" id="40149"/>
    <lineage>
        <taxon>Eukaryota</taxon>
        <taxon>Viridiplantae</taxon>
        <taxon>Streptophyta</taxon>
        <taxon>Embryophyta</taxon>
        <taxon>Tracheophyta</taxon>
        <taxon>Spermatophyta</taxon>
        <taxon>Magnoliopsida</taxon>
        <taxon>Liliopsida</taxon>
        <taxon>Poales</taxon>
        <taxon>Poaceae</taxon>
        <taxon>BOP clade</taxon>
        <taxon>Oryzoideae</taxon>
        <taxon>Oryzeae</taxon>
        <taxon>Oryzinae</taxon>
        <taxon>Oryza</taxon>
    </lineage>
</organism>
<feature type="region of interest" description="Disordered" evidence="1">
    <location>
        <begin position="1"/>
        <end position="78"/>
    </location>
</feature>
<evidence type="ECO:0000313" key="2">
    <source>
        <dbReference type="EnsemblPlants" id="OMERI09G10830.1"/>
    </source>
</evidence>
<dbReference type="AlphaFoldDB" id="A0A0E0ET90"/>
<protein>
    <recommendedName>
        <fullName evidence="4">RNase H type-1 domain-containing protein</fullName>
    </recommendedName>
</protein>
<keyword evidence="3" id="KW-1185">Reference proteome</keyword>
<proteinExistence type="predicted"/>
<name>A0A0E0ET90_9ORYZ</name>
<dbReference type="STRING" id="40149.A0A0E0ET90"/>
<evidence type="ECO:0000256" key="1">
    <source>
        <dbReference type="SAM" id="MobiDB-lite"/>
    </source>
</evidence>
<dbReference type="Proteomes" id="UP000008021">
    <property type="component" value="Chromosome 9"/>
</dbReference>
<dbReference type="Gramene" id="OMERI09G10830.1">
    <property type="protein sequence ID" value="OMERI09G10830.1"/>
    <property type="gene ID" value="OMERI09G10830"/>
</dbReference>
<reference evidence="2" key="1">
    <citation type="submission" date="2015-04" db="UniProtKB">
        <authorList>
            <consortium name="EnsemblPlants"/>
        </authorList>
    </citation>
    <scope>IDENTIFICATION</scope>
</reference>
<feature type="compositionally biased region" description="Low complexity" evidence="1">
    <location>
        <begin position="64"/>
        <end position="78"/>
    </location>
</feature>
<accession>A0A0E0ET90</accession>
<evidence type="ECO:0008006" key="4">
    <source>
        <dbReference type="Google" id="ProtNLM"/>
    </source>
</evidence>
<dbReference type="EnsemblPlants" id="OMERI09G10830.1">
    <property type="protein sequence ID" value="OMERI09G10830.1"/>
    <property type="gene ID" value="OMERI09G10830"/>
</dbReference>
<evidence type="ECO:0000313" key="3">
    <source>
        <dbReference type="Proteomes" id="UP000008021"/>
    </source>
</evidence>
<dbReference type="HOGENOM" id="CLU_1477387_0_0_1"/>